<feature type="region of interest" description="Disordered" evidence="1">
    <location>
        <begin position="31"/>
        <end position="71"/>
    </location>
</feature>
<feature type="compositionally biased region" description="Basic and acidic residues" evidence="1">
    <location>
        <begin position="36"/>
        <end position="45"/>
    </location>
</feature>
<dbReference type="WBParaSite" id="ECPE_0000149501-mRNA-1">
    <property type="protein sequence ID" value="ECPE_0000149501-mRNA-1"/>
    <property type="gene ID" value="ECPE_0000149501"/>
</dbReference>
<dbReference type="AlphaFoldDB" id="A0A183A3G0"/>
<accession>A0A183A3G0</accession>
<name>A0A183A3G0_9TREM</name>
<organism evidence="4">
    <name type="scientific">Echinostoma caproni</name>
    <dbReference type="NCBI Taxonomy" id="27848"/>
    <lineage>
        <taxon>Eukaryota</taxon>
        <taxon>Metazoa</taxon>
        <taxon>Spiralia</taxon>
        <taxon>Lophotrochozoa</taxon>
        <taxon>Platyhelminthes</taxon>
        <taxon>Trematoda</taxon>
        <taxon>Digenea</taxon>
        <taxon>Plagiorchiida</taxon>
        <taxon>Echinostomata</taxon>
        <taxon>Echinostomatoidea</taxon>
        <taxon>Echinostomatidae</taxon>
        <taxon>Echinostoma</taxon>
    </lineage>
</organism>
<reference evidence="4" key="1">
    <citation type="submission" date="2016-06" db="UniProtKB">
        <authorList>
            <consortium name="WormBaseParasite"/>
        </authorList>
    </citation>
    <scope>IDENTIFICATION</scope>
</reference>
<feature type="region of interest" description="Disordered" evidence="1">
    <location>
        <begin position="87"/>
        <end position="107"/>
    </location>
</feature>
<evidence type="ECO:0000313" key="2">
    <source>
        <dbReference type="EMBL" id="VDP40058.1"/>
    </source>
</evidence>
<reference evidence="2 3" key="2">
    <citation type="submission" date="2018-11" db="EMBL/GenBank/DDBJ databases">
        <authorList>
            <consortium name="Pathogen Informatics"/>
        </authorList>
    </citation>
    <scope>NUCLEOTIDE SEQUENCE [LARGE SCALE GENOMIC DNA]</scope>
    <source>
        <strain evidence="2 3">Egypt</strain>
    </source>
</reference>
<dbReference type="Proteomes" id="UP000272942">
    <property type="component" value="Unassembled WGS sequence"/>
</dbReference>
<dbReference type="OrthoDB" id="6250394at2759"/>
<sequence length="143" mass="16086">MGCDHSQAPMISDHQKSCLARSFSFPSVQIEELDEETSRIRDSRPRRLSRSLPRVDDQSNSAAPVRRQPHPLALQAIGFRSVFGGRTTRLPEWPPPDPPPLTPLPLGIGRNIITLPRDTAASPIWPPRPWWRRHGPNRLGTPV</sequence>
<evidence type="ECO:0000313" key="4">
    <source>
        <dbReference type="WBParaSite" id="ECPE_0000149501-mRNA-1"/>
    </source>
</evidence>
<keyword evidence="3" id="KW-1185">Reference proteome</keyword>
<evidence type="ECO:0000313" key="3">
    <source>
        <dbReference type="Proteomes" id="UP000272942"/>
    </source>
</evidence>
<feature type="compositionally biased region" description="Pro residues" evidence="1">
    <location>
        <begin position="92"/>
        <end position="103"/>
    </location>
</feature>
<proteinExistence type="predicted"/>
<protein>
    <submittedName>
        <fullName evidence="2 4">Uncharacterized protein</fullName>
    </submittedName>
</protein>
<gene>
    <name evidence="2" type="ORF">ECPE_LOCUS1495</name>
</gene>
<dbReference type="EMBL" id="UZAN01009971">
    <property type="protein sequence ID" value="VDP40058.1"/>
    <property type="molecule type" value="Genomic_DNA"/>
</dbReference>
<evidence type="ECO:0000256" key="1">
    <source>
        <dbReference type="SAM" id="MobiDB-lite"/>
    </source>
</evidence>